<protein>
    <submittedName>
        <fullName evidence="2">Hydrolase</fullName>
        <ecNumber evidence="2">3.-.-.-</ecNumber>
    </submittedName>
</protein>
<sequence length="286" mass="32802">MTPMLNAQLIKLDDYSSIAFAQAGRGEPVVLVHGSLCDYRYWEPQFVPISSINRVLALSLGHYFPTRELNRSLPFSWRVHIQQIIQFIDDIVCEPVHIVAHSYGAYLVFQLAHCFPERLRSITLADPSGFIKHSDASSYQRNTLHTRVIELIQQSKIDAGLELFVDSVSQKGTWARSADRFKIMARDNAHTLWPQILDQVPVFSEHDARKILLPVMLVLGEKSPFIFHQNIKWLHKYINNSFKTTIAGVSHGMNLTHPRAFNQVVLDFIKVNSRTQFSKKVRSTYT</sequence>
<dbReference type="AlphaFoldDB" id="A0A8E4F133"/>
<dbReference type="InterPro" id="IPR029058">
    <property type="entry name" value="AB_hydrolase_fold"/>
</dbReference>
<dbReference type="InterPro" id="IPR050266">
    <property type="entry name" value="AB_hydrolase_sf"/>
</dbReference>
<reference evidence="2" key="1">
    <citation type="submission" date="2020-10" db="EMBL/GenBank/DDBJ databases">
        <authorList>
            <person name="Szabo G."/>
        </authorList>
    </citation>
    <scope>NUCLEOTIDE SEQUENCE</scope>
    <source>
        <strain evidence="2">VALLOT</strain>
        <plasmid evidence="2">1</plasmid>
    </source>
</reference>
<dbReference type="PANTHER" id="PTHR43798">
    <property type="entry name" value="MONOACYLGLYCEROL LIPASE"/>
    <property type="match status" value="1"/>
</dbReference>
<feature type="domain" description="AB hydrolase-1" evidence="1">
    <location>
        <begin position="29"/>
        <end position="263"/>
    </location>
</feature>
<evidence type="ECO:0000313" key="2">
    <source>
        <dbReference type="EMBL" id="CAD6506652.1"/>
    </source>
</evidence>
<keyword evidence="2" id="KW-0614">Plasmid</keyword>
<geneLocation type="plasmid" evidence="2">
    <name>1</name>
</geneLocation>
<name>A0A8E4F133_9BURK</name>
<keyword evidence="2" id="KW-0378">Hydrolase</keyword>
<accession>A0A8E4F133</accession>
<dbReference type="SUPFAM" id="SSF53474">
    <property type="entry name" value="alpha/beta-Hydrolases"/>
    <property type="match status" value="1"/>
</dbReference>
<dbReference type="InterPro" id="IPR000073">
    <property type="entry name" value="AB_hydrolase_1"/>
</dbReference>
<dbReference type="Gene3D" id="3.40.50.1820">
    <property type="entry name" value="alpha/beta hydrolase"/>
    <property type="match status" value="1"/>
</dbReference>
<proteinExistence type="predicted"/>
<dbReference type="EC" id="3.-.-.-" evidence="2"/>
<dbReference type="Pfam" id="PF12697">
    <property type="entry name" value="Abhydrolase_6"/>
    <property type="match status" value="1"/>
</dbReference>
<dbReference type="EMBL" id="LR890046">
    <property type="protein sequence ID" value="CAD6506652.1"/>
    <property type="molecule type" value="Genomic_DNA"/>
</dbReference>
<evidence type="ECO:0000259" key="1">
    <source>
        <dbReference type="Pfam" id="PF12697"/>
    </source>
</evidence>
<gene>
    <name evidence="2" type="ORF">VALLOT_H_00020</name>
</gene>
<organism evidence="2">
    <name type="scientific">Candidatus Vallotiella hemipterorum</name>
    <dbReference type="NCBI Taxonomy" id="1177213"/>
    <lineage>
        <taxon>Bacteria</taxon>
        <taxon>Pseudomonadati</taxon>
        <taxon>Pseudomonadota</taxon>
        <taxon>Betaproteobacteria</taxon>
        <taxon>Burkholderiales</taxon>
        <taxon>Burkholderiaceae</taxon>
        <taxon>Candidatus Vallotiella</taxon>
    </lineage>
</organism>
<dbReference type="GO" id="GO:0016787">
    <property type="term" value="F:hydrolase activity"/>
    <property type="evidence" value="ECO:0007669"/>
    <property type="project" value="UniProtKB-KW"/>
</dbReference>